<reference evidence="1" key="1">
    <citation type="journal article" date="2014" name="Front. Microbiol.">
        <title>High frequency of phylogenetically diverse reductive dehalogenase-homologous genes in deep subseafloor sedimentary metagenomes.</title>
        <authorList>
            <person name="Kawai M."/>
            <person name="Futagami T."/>
            <person name="Toyoda A."/>
            <person name="Takaki Y."/>
            <person name="Nishi S."/>
            <person name="Hori S."/>
            <person name="Arai W."/>
            <person name="Tsubouchi T."/>
            <person name="Morono Y."/>
            <person name="Uchiyama I."/>
            <person name="Ito T."/>
            <person name="Fujiyama A."/>
            <person name="Inagaki F."/>
            <person name="Takami H."/>
        </authorList>
    </citation>
    <scope>NUCLEOTIDE SEQUENCE</scope>
    <source>
        <strain evidence="1">Expedition CK06-06</strain>
    </source>
</reference>
<dbReference type="AlphaFoldDB" id="X1IJ55"/>
<comment type="caution">
    <text evidence="1">The sequence shown here is derived from an EMBL/GenBank/DDBJ whole genome shotgun (WGS) entry which is preliminary data.</text>
</comment>
<feature type="non-terminal residue" evidence="1">
    <location>
        <position position="93"/>
    </location>
</feature>
<evidence type="ECO:0000313" key="1">
    <source>
        <dbReference type="EMBL" id="GAH66149.1"/>
    </source>
</evidence>
<dbReference type="EMBL" id="BARU01026732">
    <property type="protein sequence ID" value="GAH66149.1"/>
    <property type="molecule type" value="Genomic_DNA"/>
</dbReference>
<accession>X1IJ55</accession>
<protein>
    <submittedName>
        <fullName evidence="1">Uncharacterized protein</fullName>
    </submittedName>
</protein>
<proteinExistence type="predicted"/>
<gene>
    <name evidence="1" type="ORF">S03H2_42904</name>
</gene>
<name>X1IJ55_9ZZZZ</name>
<sequence length="93" mass="10887">MPFGFFIGALFRQFVRGKRRAREEEIIGALMALGIPEETYRNIKEMFSKRVCQGSWGAKERGKEMIFIPENDIVRFMDDLLRAILAKAYEHED</sequence>
<organism evidence="1">
    <name type="scientific">marine sediment metagenome</name>
    <dbReference type="NCBI Taxonomy" id="412755"/>
    <lineage>
        <taxon>unclassified sequences</taxon>
        <taxon>metagenomes</taxon>
        <taxon>ecological metagenomes</taxon>
    </lineage>
</organism>